<proteinExistence type="predicted"/>
<evidence type="ECO:0000313" key="3">
    <source>
        <dbReference type="Proteomes" id="UP000030960"/>
    </source>
</evidence>
<comment type="caution">
    <text evidence="2">The sequence shown here is derived from an EMBL/GenBank/DDBJ whole genome shotgun (WGS) entry which is preliminary data.</text>
</comment>
<evidence type="ECO:0000313" key="2">
    <source>
        <dbReference type="EMBL" id="KHQ52357.1"/>
    </source>
</evidence>
<evidence type="ECO:0000256" key="1">
    <source>
        <dbReference type="SAM" id="MobiDB-lite"/>
    </source>
</evidence>
<dbReference type="EMBL" id="JSUQ01000012">
    <property type="protein sequence ID" value="KHQ52357.1"/>
    <property type="molecule type" value="Genomic_DNA"/>
</dbReference>
<evidence type="ECO:0008006" key="4">
    <source>
        <dbReference type="Google" id="ProtNLM"/>
    </source>
</evidence>
<keyword evidence="3" id="KW-1185">Reference proteome</keyword>
<dbReference type="OrthoDB" id="7834507at2"/>
<dbReference type="RefSeq" id="WP_052244583.1">
    <property type="nucleotide sequence ID" value="NZ_JSUQ01000012.1"/>
</dbReference>
<dbReference type="PATRIC" id="fig|1515334.3.peg.3395"/>
<dbReference type="STRING" id="561184.SAMN05216376_102342"/>
<dbReference type="Pfam" id="PF13704">
    <property type="entry name" value="Glyco_tranf_2_4"/>
    <property type="match status" value="1"/>
</dbReference>
<dbReference type="AlphaFoldDB" id="A0A0B3RW59"/>
<sequence>MSRTPTYKGGIKAVLDQYEARRAPLPGDGGLPAADVDLAALAASPVADPAQGPFAPPFANNLQRKIFQLREELQGQSELTVLHGLTISHLRKRACPDQAPRLFQRMWAEQGDHLLGQLDARWLVSAVTTFGDHGATPVQRSTGLALTALFGMMKLYESERLYSGKPPDKPFPVTDRIKAKLPLQMDSYALVGGGLDVNLIARLWQEAEGDAVIRPLAHHLLDLLIHDPAGVFRRLAVMAARKERRNRQAAPRNNDAPVPARPRKTAKTLRWGLVSTVKAPLPQIARFAAHHIDMGAHALHLYLDAPDADAAAFLGRHPRIHVTQCDAAYWQASGRDRMAQHQLRQAFNATRSLRDSAEALDWLGHIDHDEFLVTNRPLSEILANVPPDRAIARIPPAEALARENGPPRHFKLTHKQAGIKKSLLQEIYPTFGLHLFGGFLSHTGGKIFARPGIPDTRLGIHTLKYKGEDATNRIKPDGIYLAHFHAPDWAHFRSHLDFRREKGSYRANDARPEMGQGELLSYLQAQEGEAGLRAFFDEICADTPELRDRLSRHGMLLAHAFDFDGSVRRVFGTLP</sequence>
<feature type="region of interest" description="Disordered" evidence="1">
    <location>
        <begin position="243"/>
        <end position="262"/>
    </location>
</feature>
<reference evidence="2 3" key="1">
    <citation type="submission" date="2014-10" db="EMBL/GenBank/DDBJ databases">
        <title>Genome sequence of Ponticoccus sp. strain UMTAT08 isolated from clonal culture of toxic dinoflagellate Alexandrium tamiyavanichii.</title>
        <authorList>
            <person name="Gan H.Y."/>
            <person name="Muhd D.-D."/>
            <person name="Mohd Noor M.E."/>
            <person name="Yeong Y.S."/>
            <person name="Usup G."/>
        </authorList>
    </citation>
    <scope>NUCLEOTIDE SEQUENCE [LARGE SCALE GENOMIC DNA]</scope>
    <source>
        <strain evidence="2 3">UMTAT08</strain>
    </source>
</reference>
<organism evidence="2 3">
    <name type="scientific">Mameliella alba</name>
    <dbReference type="NCBI Taxonomy" id="561184"/>
    <lineage>
        <taxon>Bacteria</taxon>
        <taxon>Pseudomonadati</taxon>
        <taxon>Pseudomonadota</taxon>
        <taxon>Alphaproteobacteria</taxon>
        <taxon>Rhodobacterales</taxon>
        <taxon>Roseobacteraceae</taxon>
        <taxon>Mameliella</taxon>
    </lineage>
</organism>
<gene>
    <name evidence="2" type="ORF">OA50_03375</name>
</gene>
<protein>
    <recommendedName>
        <fullName evidence="4">Glycosyl transferase family 2</fullName>
    </recommendedName>
</protein>
<name>A0A0B3RW59_9RHOB</name>
<dbReference type="Proteomes" id="UP000030960">
    <property type="component" value="Unassembled WGS sequence"/>
</dbReference>
<accession>A0A0B3RW59</accession>